<proteinExistence type="predicted"/>
<dbReference type="EMBL" id="BMWY01000004">
    <property type="protein sequence ID" value="GGZ55249.1"/>
    <property type="molecule type" value="Genomic_DNA"/>
</dbReference>
<dbReference type="Pfam" id="PF09413">
    <property type="entry name" value="DUF2007"/>
    <property type="match status" value="1"/>
</dbReference>
<evidence type="ECO:0000313" key="3">
    <source>
        <dbReference type="EMBL" id="GGZ55249.1"/>
    </source>
</evidence>
<feature type="transmembrane region" description="Helical" evidence="1">
    <location>
        <begin position="102"/>
        <end position="121"/>
    </location>
</feature>
<evidence type="ECO:0000313" key="4">
    <source>
        <dbReference type="Proteomes" id="UP000615593"/>
    </source>
</evidence>
<keyword evidence="1" id="KW-1133">Transmembrane helix</keyword>
<dbReference type="SUPFAM" id="SSF54913">
    <property type="entry name" value="GlnB-like"/>
    <property type="match status" value="1"/>
</dbReference>
<dbReference type="RefSeq" id="WP_027885049.1">
    <property type="nucleotide sequence ID" value="NZ_BMWY01000004.1"/>
</dbReference>
<reference evidence="4" key="1">
    <citation type="journal article" date="2019" name="Int. J. Syst. Evol. Microbiol.">
        <title>The Global Catalogue of Microorganisms (GCM) 10K type strain sequencing project: providing services to taxonomists for standard genome sequencing and annotation.</title>
        <authorList>
            <consortium name="The Broad Institute Genomics Platform"/>
            <consortium name="The Broad Institute Genome Sequencing Center for Infectious Disease"/>
            <person name="Wu L."/>
            <person name="Ma J."/>
        </authorList>
    </citation>
    <scope>NUCLEOTIDE SEQUENCE [LARGE SCALE GENOMIC DNA]</scope>
    <source>
        <strain evidence="4">KCTC 12708</strain>
    </source>
</reference>
<name>A0ABQ3BUT1_9FLAO</name>
<keyword evidence="4" id="KW-1185">Reference proteome</keyword>
<dbReference type="Gene3D" id="3.30.70.790">
    <property type="entry name" value="UreE, C-terminal domain"/>
    <property type="match status" value="1"/>
</dbReference>
<keyword evidence="1" id="KW-0472">Membrane</keyword>
<protein>
    <recommendedName>
        <fullName evidence="2">DUF2007 domain-containing protein</fullName>
    </recommendedName>
</protein>
<dbReference type="Proteomes" id="UP000615593">
    <property type="component" value="Unassembled WGS sequence"/>
</dbReference>
<dbReference type="InterPro" id="IPR011322">
    <property type="entry name" value="N-reg_PII-like_a/b"/>
</dbReference>
<evidence type="ECO:0000256" key="1">
    <source>
        <dbReference type="SAM" id="Phobius"/>
    </source>
</evidence>
<feature type="domain" description="DUF2007" evidence="2">
    <location>
        <begin position="14"/>
        <end position="71"/>
    </location>
</feature>
<accession>A0ABQ3BUT1</accession>
<evidence type="ECO:0000259" key="2">
    <source>
        <dbReference type="Pfam" id="PF09413"/>
    </source>
</evidence>
<dbReference type="GeneID" id="94369266"/>
<sequence length="138" mass="15905">MKENLVKIATYQFSSEAQIFKGRLEAEEIKVYLADQYTIDTDPLVSNAIGGVKLLVAAEDEARAKEVLKELSEYSLDDQGHQLHCPNCDSTKIDYFTNVNDVKSFLAFIFNFLLFGLYPIYTKYEYRCEDCKTKFNLE</sequence>
<keyword evidence="1" id="KW-0812">Transmembrane</keyword>
<organism evidence="3 4">
    <name type="scientific">Mesonia mobilis</name>
    <dbReference type="NCBI Taxonomy" id="369791"/>
    <lineage>
        <taxon>Bacteria</taxon>
        <taxon>Pseudomonadati</taxon>
        <taxon>Bacteroidota</taxon>
        <taxon>Flavobacteriia</taxon>
        <taxon>Flavobacteriales</taxon>
        <taxon>Flavobacteriaceae</taxon>
        <taxon>Mesonia</taxon>
    </lineage>
</organism>
<comment type="caution">
    <text evidence="3">The sequence shown here is derived from an EMBL/GenBank/DDBJ whole genome shotgun (WGS) entry which is preliminary data.</text>
</comment>
<dbReference type="InterPro" id="IPR018551">
    <property type="entry name" value="DUF2007"/>
</dbReference>
<gene>
    <name evidence="3" type="ORF">GCM10008088_16020</name>
</gene>